<dbReference type="EMBL" id="JARPTC010000014">
    <property type="protein sequence ID" value="MDO7787630.1"/>
    <property type="molecule type" value="Genomic_DNA"/>
</dbReference>
<gene>
    <name evidence="3" type="ORF">P6N53_10410</name>
</gene>
<dbReference type="InterPro" id="IPR003797">
    <property type="entry name" value="DegV"/>
</dbReference>
<dbReference type="GO" id="GO:0008289">
    <property type="term" value="F:lipid binding"/>
    <property type="evidence" value="ECO:0007669"/>
    <property type="project" value="UniProtKB-KW"/>
</dbReference>
<comment type="function">
    <text evidence="1">May bind long-chain fatty acids, such as palmitate, and may play a role in lipid transport or fatty acid metabolism.</text>
</comment>
<dbReference type="RefSeq" id="WP_304542812.1">
    <property type="nucleotide sequence ID" value="NZ_JARPTC010000014.1"/>
</dbReference>
<dbReference type="InterPro" id="IPR043168">
    <property type="entry name" value="DegV_C"/>
</dbReference>
<dbReference type="PANTHER" id="PTHR33434:SF3">
    <property type="entry name" value="DEGV DOMAIN-CONTAINING PROTEIN YITS"/>
    <property type="match status" value="1"/>
</dbReference>
<proteinExistence type="predicted"/>
<protein>
    <submittedName>
        <fullName evidence="3">DegV family protein</fullName>
    </submittedName>
</protein>
<dbReference type="Gene3D" id="3.40.50.10170">
    <property type="match status" value="1"/>
</dbReference>
<dbReference type="AlphaFoldDB" id="A0AAW7ZED3"/>
<keyword evidence="4" id="KW-1185">Reference proteome</keyword>
<evidence type="ECO:0000313" key="3">
    <source>
        <dbReference type="EMBL" id="MDO7787630.1"/>
    </source>
</evidence>
<dbReference type="Gene3D" id="3.30.1180.10">
    <property type="match status" value="1"/>
</dbReference>
<accession>A0AAW7ZED3</accession>
<dbReference type="PROSITE" id="PS51482">
    <property type="entry name" value="DEGV"/>
    <property type="match status" value="1"/>
</dbReference>
<dbReference type="NCBIfam" id="TIGR00762">
    <property type="entry name" value="DegV"/>
    <property type="match status" value="1"/>
</dbReference>
<reference evidence="3" key="2">
    <citation type="submission" date="2023-03" db="EMBL/GenBank/DDBJ databases">
        <authorList>
            <person name="Zhang Z."/>
        </authorList>
    </citation>
    <scope>NUCLEOTIDE SEQUENCE</scope>
    <source>
        <strain evidence="3">DSA</strain>
    </source>
</reference>
<organism evidence="3 4">
    <name type="scientific">Desulforamulus aquiferis</name>
    <dbReference type="NCBI Taxonomy" id="1397668"/>
    <lineage>
        <taxon>Bacteria</taxon>
        <taxon>Bacillati</taxon>
        <taxon>Bacillota</taxon>
        <taxon>Clostridia</taxon>
        <taxon>Eubacteriales</taxon>
        <taxon>Peptococcaceae</taxon>
        <taxon>Desulforamulus</taxon>
    </lineage>
</organism>
<dbReference type="Pfam" id="PF02645">
    <property type="entry name" value="DegV"/>
    <property type="match status" value="1"/>
</dbReference>
<dbReference type="Proteomes" id="UP001172911">
    <property type="component" value="Unassembled WGS sequence"/>
</dbReference>
<evidence type="ECO:0000313" key="4">
    <source>
        <dbReference type="Proteomes" id="UP001172911"/>
    </source>
</evidence>
<evidence type="ECO:0000256" key="1">
    <source>
        <dbReference type="ARBA" id="ARBA00003238"/>
    </source>
</evidence>
<comment type="caution">
    <text evidence="3">The sequence shown here is derived from an EMBL/GenBank/DDBJ whole genome shotgun (WGS) entry which is preliminary data.</text>
</comment>
<dbReference type="PANTHER" id="PTHR33434">
    <property type="entry name" value="DEGV DOMAIN-CONTAINING PROTEIN DR_1986-RELATED"/>
    <property type="match status" value="1"/>
</dbReference>
<dbReference type="InterPro" id="IPR050270">
    <property type="entry name" value="DegV_domain_contain"/>
</dbReference>
<evidence type="ECO:0000256" key="2">
    <source>
        <dbReference type="ARBA" id="ARBA00023121"/>
    </source>
</evidence>
<dbReference type="SUPFAM" id="SSF82549">
    <property type="entry name" value="DAK1/DegV-like"/>
    <property type="match status" value="1"/>
</dbReference>
<reference evidence="3" key="1">
    <citation type="journal article" date="2023" name="J. Hazard. Mater.">
        <title>Anaerobic biodegradation of pyrene and benzo[a]pyrene by a new sulfate-reducing Desulforamulus aquiferis strain DSA.</title>
        <authorList>
            <person name="Zhang Z."/>
            <person name="Sun J."/>
            <person name="Gong X."/>
            <person name="Wang C."/>
            <person name="Wang H."/>
        </authorList>
    </citation>
    <scope>NUCLEOTIDE SEQUENCE</scope>
    <source>
        <strain evidence="3">DSA</strain>
    </source>
</reference>
<name>A0AAW7ZED3_9FIRM</name>
<sequence length="287" mass="31843">MQNFVILTDSCCDLPLEIINSNKLDYVPLTYQLAGKEYFDDFGHSLTYEEFYQAMKAGNVVKTSQATSQAFYNKFLDYVIRDIEILYIGVSTGLSGTYNSANLAKRTILEDYPAAKITLVNTLTASMGQGLLVLKALGLQKQGRTLAEIVEYLTERIKTFKTFMTVNDLHYLKIGGRISTIQYSIGSLLKINPMLRLDQEGKVGIIDRVRGRKRAIQHLVNSLKENVVGSSAQIIAMSHGNCIEEAYLLKDEIEKNINTKEIHLGIIGPVVGAYGGPGALAVFLMNE</sequence>
<keyword evidence="2" id="KW-0446">Lipid-binding</keyword>